<protein>
    <submittedName>
        <fullName evidence="1">Uncharacterized protein</fullName>
    </submittedName>
</protein>
<dbReference type="EMBL" id="UOEU01001062">
    <property type="protein sequence ID" value="VAW43315.1"/>
    <property type="molecule type" value="Genomic_DNA"/>
</dbReference>
<dbReference type="AlphaFoldDB" id="A0A3B0VIE9"/>
<evidence type="ECO:0000313" key="1">
    <source>
        <dbReference type="EMBL" id="VAW43315.1"/>
    </source>
</evidence>
<reference evidence="1" key="1">
    <citation type="submission" date="2018-06" db="EMBL/GenBank/DDBJ databases">
        <authorList>
            <person name="Zhirakovskaya E."/>
        </authorList>
    </citation>
    <scope>NUCLEOTIDE SEQUENCE</scope>
</reference>
<organism evidence="1">
    <name type="scientific">hydrothermal vent metagenome</name>
    <dbReference type="NCBI Taxonomy" id="652676"/>
    <lineage>
        <taxon>unclassified sequences</taxon>
        <taxon>metagenomes</taxon>
        <taxon>ecological metagenomes</taxon>
    </lineage>
</organism>
<accession>A0A3B0VIE9</accession>
<gene>
    <name evidence="1" type="ORF">MNBD_CHLOROFLEXI01-784</name>
</gene>
<proteinExistence type="predicted"/>
<name>A0A3B0VIE9_9ZZZZ</name>
<sequence>MDFYGTKATLFLPKILDEIPTPCYHAPTMNMNIFSTYDSYAFTEQMPLACGDKVVCR</sequence>